<accession>A0A1M7Y5F7</accession>
<dbReference type="InterPro" id="IPR004456">
    <property type="entry name" value="Pglycerate_mutase_ApgM"/>
</dbReference>
<dbReference type="NCBIfam" id="NF003242">
    <property type="entry name" value="PRK04200.1"/>
    <property type="match status" value="1"/>
</dbReference>
<dbReference type="Gene3D" id="3.40.720.10">
    <property type="entry name" value="Alkaline Phosphatase, subunit A"/>
    <property type="match status" value="1"/>
</dbReference>
<evidence type="ECO:0000259" key="7">
    <source>
        <dbReference type="Pfam" id="PF01676"/>
    </source>
</evidence>
<name>A0A1M7Y5F7_9BACT</name>
<dbReference type="Proteomes" id="UP000184603">
    <property type="component" value="Unassembled WGS sequence"/>
</dbReference>
<dbReference type="Gene3D" id="3.30.70.2130">
    <property type="entry name" value="Metalloenzyme domain"/>
    <property type="match status" value="1"/>
</dbReference>
<keyword evidence="5" id="KW-0324">Glycolysis</keyword>
<dbReference type="PANTHER" id="PTHR31209">
    <property type="entry name" value="COFACTOR-INDEPENDENT PHOSPHOGLYCERATE MUTASE"/>
    <property type="match status" value="1"/>
</dbReference>
<keyword evidence="6" id="KW-0413">Isomerase</keyword>
<dbReference type="GO" id="GO:0004619">
    <property type="term" value="F:phosphoglycerate mutase activity"/>
    <property type="evidence" value="ECO:0007669"/>
    <property type="project" value="UniProtKB-EC"/>
</dbReference>
<dbReference type="InterPro" id="IPR042253">
    <property type="entry name" value="Pglycerate_mutase_ApgM_sf"/>
</dbReference>
<evidence type="ECO:0000313" key="9">
    <source>
        <dbReference type="Proteomes" id="UP000184603"/>
    </source>
</evidence>
<dbReference type="PIRSF" id="PIRSF006392">
    <property type="entry name" value="IPGAM_arch"/>
    <property type="match status" value="1"/>
</dbReference>
<dbReference type="SUPFAM" id="SSF53649">
    <property type="entry name" value="Alkaline phosphatase-like"/>
    <property type="match status" value="1"/>
</dbReference>
<comment type="similarity">
    <text evidence="4">Belongs to the BPG-independent phosphoglycerate mutase family. A-PGAM subfamily.</text>
</comment>
<dbReference type="PANTHER" id="PTHR31209:SF4">
    <property type="entry name" value="2,3-BISPHOSPHOGLYCERATE-INDEPENDENT PHOSPHOGLYCERATE MUTASE"/>
    <property type="match status" value="1"/>
</dbReference>
<sequence length="405" mass="44522">MKYLILVGDGMGDHAIAELGGKTPLEAANTPMMDELCRNGELFLNKTVPEGFPPGSDVANMTLLGYSPALYYTGRSPLEAAAMGVELAADETAFRCNTVTIKRHDDGKITMVDFSAGHISNEESHQLIQAVEAECGAEMFHFHPGVSYRHLMVLKGDLPGVVTVPPHDYIEKDVTEYFGRYLENPAWKELLEKIEKILAEHPVNLKRIHEGKNPANMLWLWGEGKMPSAPTLVERFNITGSMISAVDLLKGLGVVGGLDVINVPGATGYIDTNYEGKAQAAMDSLATQDFVFVHLEAPDEAGHQGSLADKITAIEDFDSRIVRPIVTQLQEKGEEFRVVVTMDHFTPLAIRTHSRDLVPTLLFDSRGTKAASGRAFNEKEALAHDRETNNSIDQGHTMIEKLLER</sequence>
<dbReference type="CDD" id="cd16011">
    <property type="entry name" value="iPGM_like"/>
    <property type="match status" value="1"/>
</dbReference>
<reference evidence="8 9" key="1">
    <citation type="submission" date="2016-12" db="EMBL/GenBank/DDBJ databases">
        <authorList>
            <person name="Song W.-J."/>
            <person name="Kurnit D.M."/>
        </authorList>
    </citation>
    <scope>NUCLEOTIDE SEQUENCE [LARGE SCALE GENOMIC DNA]</scope>
    <source>
        <strain evidence="8 9">DSM 18488</strain>
    </source>
</reference>
<dbReference type="InterPro" id="IPR023665">
    <property type="entry name" value="ApgAM_prokaryotes"/>
</dbReference>
<proteinExistence type="inferred from homology"/>
<dbReference type="OrthoDB" id="9804453at2"/>
<dbReference type="Pfam" id="PF01676">
    <property type="entry name" value="Metalloenzyme"/>
    <property type="match status" value="1"/>
</dbReference>
<protein>
    <submittedName>
        <fullName evidence="8">Phosphoglycerate mutase</fullName>
    </submittedName>
</protein>
<dbReference type="InterPro" id="IPR006124">
    <property type="entry name" value="Metalloenzyme"/>
</dbReference>
<evidence type="ECO:0000256" key="1">
    <source>
        <dbReference type="ARBA" id="ARBA00000370"/>
    </source>
</evidence>
<dbReference type="RefSeq" id="WP_073613192.1">
    <property type="nucleotide sequence ID" value="NZ_FRFE01000007.1"/>
</dbReference>
<organism evidence="8 9">
    <name type="scientific">Desulfopila aestuarii DSM 18488</name>
    <dbReference type="NCBI Taxonomy" id="1121416"/>
    <lineage>
        <taxon>Bacteria</taxon>
        <taxon>Pseudomonadati</taxon>
        <taxon>Thermodesulfobacteriota</taxon>
        <taxon>Desulfobulbia</taxon>
        <taxon>Desulfobulbales</taxon>
        <taxon>Desulfocapsaceae</taxon>
        <taxon>Desulfopila</taxon>
    </lineage>
</organism>
<evidence type="ECO:0000256" key="6">
    <source>
        <dbReference type="ARBA" id="ARBA00023235"/>
    </source>
</evidence>
<dbReference type="Pfam" id="PF10143">
    <property type="entry name" value="PhosphMutase"/>
    <property type="match status" value="1"/>
</dbReference>
<gene>
    <name evidence="8" type="ORF">SAMN02745220_01887</name>
</gene>
<comment type="catalytic activity">
    <reaction evidence="1">
        <text>(2R)-2-phosphoglycerate = (2R)-3-phosphoglycerate</text>
        <dbReference type="Rhea" id="RHEA:15901"/>
        <dbReference type="ChEBI" id="CHEBI:58272"/>
        <dbReference type="ChEBI" id="CHEBI:58289"/>
        <dbReference type="EC" id="5.4.2.12"/>
    </reaction>
</comment>
<dbReference type="NCBIfam" id="TIGR00306">
    <property type="entry name" value="apgM"/>
    <property type="match status" value="1"/>
</dbReference>
<dbReference type="NCBIfam" id="TIGR02535">
    <property type="entry name" value="hyp_Hser_kinase"/>
    <property type="match status" value="1"/>
</dbReference>
<dbReference type="GO" id="GO:0006096">
    <property type="term" value="P:glycolytic process"/>
    <property type="evidence" value="ECO:0007669"/>
    <property type="project" value="UniProtKB-KW"/>
</dbReference>
<comment type="pathway">
    <text evidence="3">Carbohydrate degradation.</text>
</comment>
<comment type="function">
    <text evidence="2">Catalyzes the interconversion of 2-phosphoglycerate and 3-phosphoglycerate.</text>
</comment>
<dbReference type="AlphaFoldDB" id="A0A1M7Y5F7"/>
<evidence type="ECO:0000256" key="3">
    <source>
        <dbReference type="ARBA" id="ARBA00004921"/>
    </source>
</evidence>
<dbReference type="STRING" id="1121416.SAMN02745220_01887"/>
<dbReference type="EMBL" id="FRFE01000007">
    <property type="protein sequence ID" value="SHO47486.1"/>
    <property type="molecule type" value="Genomic_DNA"/>
</dbReference>
<dbReference type="InterPro" id="IPR017850">
    <property type="entry name" value="Alkaline_phosphatase_core_sf"/>
</dbReference>
<evidence type="ECO:0000256" key="2">
    <source>
        <dbReference type="ARBA" id="ARBA00002315"/>
    </source>
</evidence>
<keyword evidence="9" id="KW-1185">Reference proteome</keyword>
<evidence type="ECO:0000256" key="4">
    <source>
        <dbReference type="ARBA" id="ARBA00005524"/>
    </source>
</evidence>
<evidence type="ECO:0000256" key="5">
    <source>
        <dbReference type="ARBA" id="ARBA00023152"/>
    </source>
</evidence>
<evidence type="ECO:0000313" key="8">
    <source>
        <dbReference type="EMBL" id="SHO47486.1"/>
    </source>
</evidence>
<dbReference type="GO" id="GO:0046872">
    <property type="term" value="F:metal ion binding"/>
    <property type="evidence" value="ECO:0007669"/>
    <property type="project" value="InterPro"/>
</dbReference>
<feature type="domain" description="Metalloenzyme" evidence="7">
    <location>
        <begin position="1"/>
        <end position="383"/>
    </location>
</feature>